<dbReference type="WBParaSite" id="L893_g30857.t1">
    <property type="protein sequence ID" value="L893_g30857.t1"/>
    <property type="gene ID" value="L893_g30857"/>
</dbReference>
<dbReference type="Proteomes" id="UP000095287">
    <property type="component" value="Unplaced"/>
</dbReference>
<sequence length="66" mass="7355">MFDGLSHFFPSHVSQSRSAVERSKYTTPAFWFILVPSSGFVASIAQHKTAQTAQGHTLEMNLEVWG</sequence>
<evidence type="ECO:0000313" key="1">
    <source>
        <dbReference type="Proteomes" id="UP000095287"/>
    </source>
</evidence>
<dbReference type="AlphaFoldDB" id="A0A1I7ZYG9"/>
<proteinExistence type="predicted"/>
<evidence type="ECO:0000313" key="2">
    <source>
        <dbReference type="WBParaSite" id="L893_g30857.t1"/>
    </source>
</evidence>
<organism evidence="1 2">
    <name type="scientific">Steinernema glaseri</name>
    <dbReference type="NCBI Taxonomy" id="37863"/>
    <lineage>
        <taxon>Eukaryota</taxon>
        <taxon>Metazoa</taxon>
        <taxon>Ecdysozoa</taxon>
        <taxon>Nematoda</taxon>
        <taxon>Chromadorea</taxon>
        <taxon>Rhabditida</taxon>
        <taxon>Tylenchina</taxon>
        <taxon>Panagrolaimomorpha</taxon>
        <taxon>Strongyloidoidea</taxon>
        <taxon>Steinernematidae</taxon>
        <taxon>Steinernema</taxon>
    </lineage>
</organism>
<reference evidence="2" key="1">
    <citation type="submission" date="2016-11" db="UniProtKB">
        <authorList>
            <consortium name="WormBaseParasite"/>
        </authorList>
    </citation>
    <scope>IDENTIFICATION</scope>
</reference>
<accession>A0A1I7ZYG9</accession>
<protein>
    <submittedName>
        <fullName evidence="2">Uncharacterized protein</fullName>
    </submittedName>
</protein>
<name>A0A1I7ZYG9_9BILA</name>
<keyword evidence="1" id="KW-1185">Reference proteome</keyword>